<comment type="caution">
    <text evidence="1">The sequence shown here is derived from an EMBL/GenBank/DDBJ whole genome shotgun (WGS) entry which is preliminary data.</text>
</comment>
<gene>
    <name evidence="1" type="ORF">MLD38_024418</name>
</gene>
<evidence type="ECO:0000313" key="2">
    <source>
        <dbReference type="Proteomes" id="UP001057402"/>
    </source>
</evidence>
<name>A0ACB9NTX7_9MYRT</name>
<dbReference type="EMBL" id="CM042886">
    <property type="protein sequence ID" value="KAI4339476.1"/>
    <property type="molecule type" value="Genomic_DNA"/>
</dbReference>
<dbReference type="Proteomes" id="UP001057402">
    <property type="component" value="Chromosome 7"/>
</dbReference>
<sequence>MAAHLLYQNSVAYTIPFKYSSPATAKSTRSGFRVCMRDRSNNRKPLQKGRHLSIEAIQAVHSLKRAFRRSECDAGEESDQSTFQQVYDSKFKRLLRLDMIAVLRELLRQNQCHLALKVFEDIRRESWYKPAILLYSEMFSVFSRNGLFEHVNLLYNYLREEDNLKPDLEKFNTLLRTLVSSGLAEKAVGCYQLMNKIECDADRETYRILINGLGEFAQEATFAGIKEDAVKCYGNLDFLLEHEEIREPIAKHKLVSGWNSV</sequence>
<protein>
    <submittedName>
        <fullName evidence="1">Uncharacterized protein</fullName>
    </submittedName>
</protein>
<organism evidence="1 2">
    <name type="scientific">Melastoma candidum</name>
    <dbReference type="NCBI Taxonomy" id="119954"/>
    <lineage>
        <taxon>Eukaryota</taxon>
        <taxon>Viridiplantae</taxon>
        <taxon>Streptophyta</taxon>
        <taxon>Embryophyta</taxon>
        <taxon>Tracheophyta</taxon>
        <taxon>Spermatophyta</taxon>
        <taxon>Magnoliopsida</taxon>
        <taxon>eudicotyledons</taxon>
        <taxon>Gunneridae</taxon>
        <taxon>Pentapetalae</taxon>
        <taxon>rosids</taxon>
        <taxon>malvids</taxon>
        <taxon>Myrtales</taxon>
        <taxon>Melastomataceae</taxon>
        <taxon>Melastomatoideae</taxon>
        <taxon>Melastomateae</taxon>
        <taxon>Melastoma</taxon>
    </lineage>
</organism>
<proteinExistence type="predicted"/>
<accession>A0ACB9NTX7</accession>
<keyword evidence="2" id="KW-1185">Reference proteome</keyword>
<reference evidence="2" key="1">
    <citation type="journal article" date="2023" name="Front. Plant Sci.">
        <title>Chromosomal-level genome assembly of Melastoma candidum provides insights into trichome evolution.</title>
        <authorList>
            <person name="Zhong Y."/>
            <person name="Wu W."/>
            <person name="Sun C."/>
            <person name="Zou P."/>
            <person name="Liu Y."/>
            <person name="Dai S."/>
            <person name="Zhou R."/>
        </authorList>
    </citation>
    <scope>NUCLEOTIDE SEQUENCE [LARGE SCALE GENOMIC DNA]</scope>
</reference>
<evidence type="ECO:0000313" key="1">
    <source>
        <dbReference type="EMBL" id="KAI4339476.1"/>
    </source>
</evidence>